<dbReference type="Gene3D" id="3.40.50.850">
    <property type="entry name" value="Isochorismatase-like"/>
    <property type="match status" value="1"/>
</dbReference>
<accession>A0A4R5Q7R8</accession>
<dbReference type="GO" id="GO:0016787">
    <property type="term" value="F:hydrolase activity"/>
    <property type="evidence" value="ECO:0007669"/>
    <property type="project" value="UniProtKB-KW"/>
</dbReference>
<dbReference type="AlphaFoldDB" id="A0A4R5Q7R8"/>
<sequence>MAERRIITLDATPGPLEVDLSATAVLVVDMQNDFGAAGGMFDRAGIDISVIRRAIAPTAKVISAARATGLPVIYVKEEHRPDLSDIGAEGSPHWRMCQRMAVGAEVTAPDSRPSRIHVAGTWNTEILSELTPEDGDIIVTKRRYSAFYDTELEARLRALSIRYLVVTGCTTSICIESTIRDAAFRDYICVLPVDCTGQPARSGSSYSGYEESLKIIERTFGWLSCSERVSNALAGKGAQA</sequence>
<dbReference type="SUPFAM" id="SSF52499">
    <property type="entry name" value="Isochorismatase-like hydrolases"/>
    <property type="match status" value="1"/>
</dbReference>
<dbReference type="Pfam" id="PF00857">
    <property type="entry name" value="Isochorismatase"/>
    <property type="match status" value="1"/>
</dbReference>
<evidence type="ECO:0000313" key="4">
    <source>
        <dbReference type="Proteomes" id="UP000295096"/>
    </source>
</evidence>
<gene>
    <name evidence="3" type="ORF">E2C06_29790</name>
</gene>
<dbReference type="Proteomes" id="UP000295096">
    <property type="component" value="Unassembled WGS sequence"/>
</dbReference>
<evidence type="ECO:0000313" key="3">
    <source>
        <dbReference type="EMBL" id="TDH58960.1"/>
    </source>
</evidence>
<dbReference type="OrthoDB" id="9807387at2"/>
<evidence type="ECO:0000259" key="2">
    <source>
        <dbReference type="Pfam" id="PF00857"/>
    </source>
</evidence>
<reference evidence="3 4" key="1">
    <citation type="journal article" date="2016" name="J. Microbiol.">
        <title>Dankookia rubra gen. nov., sp. nov., an alphaproteobacterium isolated from sediment of a shallow stream.</title>
        <authorList>
            <person name="Kim W.H."/>
            <person name="Kim D.H."/>
            <person name="Kang K."/>
            <person name="Ahn T.Y."/>
        </authorList>
    </citation>
    <scope>NUCLEOTIDE SEQUENCE [LARGE SCALE GENOMIC DNA]</scope>
    <source>
        <strain evidence="3 4">JCM30602</strain>
    </source>
</reference>
<name>A0A4R5Q7R8_9PROT</name>
<dbReference type="PANTHER" id="PTHR43540:SF6">
    <property type="entry name" value="ISOCHORISMATASE-LIKE DOMAIN-CONTAINING PROTEIN"/>
    <property type="match status" value="1"/>
</dbReference>
<dbReference type="EMBL" id="SMSJ01000087">
    <property type="protein sequence ID" value="TDH58960.1"/>
    <property type="molecule type" value="Genomic_DNA"/>
</dbReference>
<dbReference type="CDD" id="cd00431">
    <property type="entry name" value="cysteine_hydrolases"/>
    <property type="match status" value="1"/>
</dbReference>
<dbReference type="PANTHER" id="PTHR43540">
    <property type="entry name" value="PEROXYUREIDOACRYLATE/UREIDOACRYLATE AMIDOHYDROLASE-RELATED"/>
    <property type="match status" value="1"/>
</dbReference>
<keyword evidence="1" id="KW-0378">Hydrolase</keyword>
<keyword evidence="4" id="KW-1185">Reference proteome</keyword>
<proteinExistence type="predicted"/>
<dbReference type="InterPro" id="IPR000868">
    <property type="entry name" value="Isochorismatase-like_dom"/>
</dbReference>
<comment type="caution">
    <text evidence="3">The sequence shown here is derived from an EMBL/GenBank/DDBJ whole genome shotgun (WGS) entry which is preliminary data.</text>
</comment>
<evidence type="ECO:0000256" key="1">
    <source>
        <dbReference type="ARBA" id="ARBA00022801"/>
    </source>
</evidence>
<organism evidence="3 4">
    <name type="scientific">Dankookia rubra</name>
    <dbReference type="NCBI Taxonomy" id="1442381"/>
    <lineage>
        <taxon>Bacteria</taxon>
        <taxon>Pseudomonadati</taxon>
        <taxon>Pseudomonadota</taxon>
        <taxon>Alphaproteobacteria</taxon>
        <taxon>Acetobacterales</taxon>
        <taxon>Roseomonadaceae</taxon>
        <taxon>Dankookia</taxon>
    </lineage>
</organism>
<feature type="domain" description="Isochorismatase-like" evidence="2">
    <location>
        <begin position="23"/>
        <end position="203"/>
    </location>
</feature>
<dbReference type="RefSeq" id="WP_133292217.1">
    <property type="nucleotide sequence ID" value="NZ_SMSJ01000087.1"/>
</dbReference>
<protein>
    <submittedName>
        <fullName evidence="3">Isochorismatase family protein</fullName>
    </submittedName>
</protein>
<dbReference type="InterPro" id="IPR036380">
    <property type="entry name" value="Isochorismatase-like_sf"/>
</dbReference>
<dbReference type="InterPro" id="IPR050272">
    <property type="entry name" value="Isochorismatase-like_hydrls"/>
</dbReference>